<evidence type="ECO:0000313" key="10">
    <source>
        <dbReference type="Proteomes" id="UP000807716"/>
    </source>
</evidence>
<organism evidence="9 10">
    <name type="scientific">Actinomortierella ambigua</name>
    <dbReference type="NCBI Taxonomy" id="1343610"/>
    <lineage>
        <taxon>Eukaryota</taxon>
        <taxon>Fungi</taxon>
        <taxon>Fungi incertae sedis</taxon>
        <taxon>Mucoromycota</taxon>
        <taxon>Mortierellomycotina</taxon>
        <taxon>Mortierellomycetes</taxon>
        <taxon>Mortierellales</taxon>
        <taxon>Mortierellaceae</taxon>
        <taxon>Actinomortierella</taxon>
    </lineage>
</organism>
<reference evidence="9" key="1">
    <citation type="journal article" date="2020" name="Fungal Divers.">
        <title>Resolving the Mortierellaceae phylogeny through synthesis of multi-gene phylogenetics and phylogenomics.</title>
        <authorList>
            <person name="Vandepol N."/>
            <person name="Liber J."/>
            <person name="Desiro A."/>
            <person name="Na H."/>
            <person name="Kennedy M."/>
            <person name="Barry K."/>
            <person name="Grigoriev I.V."/>
            <person name="Miller A.N."/>
            <person name="O'Donnell K."/>
            <person name="Stajich J.E."/>
            <person name="Bonito G."/>
        </authorList>
    </citation>
    <scope>NUCLEOTIDE SEQUENCE</scope>
    <source>
        <strain evidence="9">BC1065</strain>
    </source>
</reference>
<dbReference type="PIRSF" id="PIRSF000137">
    <property type="entry name" value="Alcohol_oxidase"/>
    <property type="match status" value="1"/>
</dbReference>
<comment type="cofactor">
    <cofactor evidence="1 6">
        <name>FAD</name>
        <dbReference type="ChEBI" id="CHEBI:57692"/>
    </cofactor>
</comment>
<comment type="caution">
    <text evidence="9">The sequence shown here is derived from an EMBL/GenBank/DDBJ whole genome shotgun (WGS) entry which is preliminary data.</text>
</comment>
<evidence type="ECO:0000256" key="2">
    <source>
        <dbReference type="ARBA" id="ARBA00010790"/>
    </source>
</evidence>
<evidence type="ECO:0000259" key="7">
    <source>
        <dbReference type="Pfam" id="PF00732"/>
    </source>
</evidence>
<dbReference type="EMBL" id="JAAAJB010000624">
    <property type="protein sequence ID" value="KAG0252886.1"/>
    <property type="molecule type" value="Genomic_DNA"/>
</dbReference>
<dbReference type="Proteomes" id="UP000807716">
    <property type="component" value="Unassembled WGS sequence"/>
</dbReference>
<evidence type="ECO:0000256" key="6">
    <source>
        <dbReference type="PIRSR" id="PIRSR000137-2"/>
    </source>
</evidence>
<feature type="domain" description="Glucose-methanol-choline oxidoreductase C-terminal" evidence="8">
    <location>
        <begin position="503"/>
        <end position="644"/>
    </location>
</feature>
<feature type="active site" description="Proton acceptor" evidence="5">
    <location>
        <position position="635"/>
    </location>
</feature>
<dbReference type="SUPFAM" id="SSF51905">
    <property type="entry name" value="FAD/NAD(P)-binding domain"/>
    <property type="match status" value="1"/>
</dbReference>
<evidence type="ECO:0000256" key="4">
    <source>
        <dbReference type="ARBA" id="ARBA00022827"/>
    </source>
</evidence>
<evidence type="ECO:0000313" key="9">
    <source>
        <dbReference type="EMBL" id="KAG0252886.1"/>
    </source>
</evidence>
<dbReference type="PANTHER" id="PTHR11552:SF147">
    <property type="entry name" value="CHOLINE DEHYDROGENASE, MITOCHONDRIAL"/>
    <property type="match status" value="1"/>
</dbReference>
<name>A0A9P6PVF0_9FUNG</name>
<dbReference type="SUPFAM" id="SSF54373">
    <property type="entry name" value="FAD-linked reductases, C-terminal domain"/>
    <property type="match status" value="1"/>
</dbReference>
<evidence type="ECO:0000256" key="1">
    <source>
        <dbReference type="ARBA" id="ARBA00001974"/>
    </source>
</evidence>
<dbReference type="AlphaFoldDB" id="A0A9P6PVF0"/>
<keyword evidence="10" id="KW-1185">Reference proteome</keyword>
<dbReference type="Pfam" id="PF05199">
    <property type="entry name" value="GMC_oxred_C"/>
    <property type="match status" value="1"/>
</dbReference>
<keyword evidence="3" id="KW-0285">Flavoprotein</keyword>
<dbReference type="GO" id="GO:0016614">
    <property type="term" value="F:oxidoreductase activity, acting on CH-OH group of donors"/>
    <property type="evidence" value="ECO:0007669"/>
    <property type="project" value="InterPro"/>
</dbReference>
<dbReference type="InterPro" id="IPR000172">
    <property type="entry name" value="GMC_OxRdtase_N"/>
</dbReference>
<dbReference type="OrthoDB" id="269227at2759"/>
<evidence type="ECO:0000256" key="3">
    <source>
        <dbReference type="ARBA" id="ARBA00022630"/>
    </source>
</evidence>
<dbReference type="PANTHER" id="PTHR11552">
    <property type="entry name" value="GLUCOSE-METHANOL-CHOLINE GMC OXIDOREDUCTASE"/>
    <property type="match status" value="1"/>
</dbReference>
<sequence length="662" mass="72787">MDFSLFSVAVDSLTSSKTGAIATVFIGLLGAIGLYTASHASQGKTGREPWDPKVDVDEYDYIIIGGGTAGCVLAARLAEDPDVSVLILEAGGSHDMLMTRIPMAGWSCYGTKHDWKFVTVPQVFCNNRKLNVVRGKLLGGCSSINGMEYTRSPASDFDEWERQGNPGWAYKDVLKYFKKSEGFHDANLPQDHPQGIHTPRNRDFLQYDTFEPEFHGTDGPWKTGYHHFFGASMGFIRGCMAEGLDFIEDINGSKTLGTAHLQDHIKPNGARSSPAFCFLGAPGVVPGGKGGRGKIRVVLHAFVRRILLEEDASGQKRAVGVEFVDERNQKKGKTFKVFARDEVLLCSGAMQSPQILVASGICPTKTPIHPSIPVLHHLPGIGMNMTDHIGVGVNFRATRRCHTVHKEMNFVMMPRALYRYYVHGTGVLTSKVVEAAAFVRLEDIAPEFVAREKANGTWKDLASSPTAPHIEILFACAYSRGNLPVMKPDHHNYYTMIAVLLNPASEGSITFEASEDGLTLNPLLDPNYLSDNFDVRVMREAIKFIRRLGDRMKLDPEVGGDEYFPGEEKVPSDSNRMLDAYLRCDTTTFYHNVGTCKMGPASDPMAVVDHELKVHGISQLRVVDASIIPRVPSGHTCGPTIMVAEKAADMIKESRVERPVAI</sequence>
<dbReference type="Pfam" id="PF00732">
    <property type="entry name" value="GMC_oxred_N"/>
    <property type="match status" value="1"/>
</dbReference>
<dbReference type="Gene3D" id="3.30.560.10">
    <property type="entry name" value="Glucose Oxidase, domain 3"/>
    <property type="match status" value="1"/>
</dbReference>
<dbReference type="Gene3D" id="3.50.50.60">
    <property type="entry name" value="FAD/NAD(P)-binding domain"/>
    <property type="match status" value="1"/>
</dbReference>
<dbReference type="GO" id="GO:0050660">
    <property type="term" value="F:flavin adenine dinucleotide binding"/>
    <property type="evidence" value="ECO:0007669"/>
    <property type="project" value="InterPro"/>
</dbReference>
<accession>A0A9P6PVF0</accession>
<proteinExistence type="inferred from homology"/>
<dbReference type="InterPro" id="IPR012132">
    <property type="entry name" value="GMC_OxRdtase"/>
</dbReference>
<protein>
    <recommendedName>
        <fullName evidence="11">Glucose-methanol-choline oxidoreductase N-terminal domain-containing protein</fullName>
    </recommendedName>
</protein>
<feature type="binding site" evidence="6">
    <location>
        <position position="303"/>
    </location>
    <ligand>
        <name>FAD</name>
        <dbReference type="ChEBI" id="CHEBI:57692"/>
    </ligand>
</feature>
<dbReference type="InterPro" id="IPR036188">
    <property type="entry name" value="FAD/NAD-bd_sf"/>
</dbReference>
<evidence type="ECO:0000256" key="5">
    <source>
        <dbReference type="PIRSR" id="PIRSR000137-1"/>
    </source>
</evidence>
<feature type="active site" description="Proton donor" evidence="5">
    <location>
        <position position="591"/>
    </location>
</feature>
<evidence type="ECO:0008006" key="11">
    <source>
        <dbReference type="Google" id="ProtNLM"/>
    </source>
</evidence>
<dbReference type="InterPro" id="IPR007867">
    <property type="entry name" value="GMC_OxRtase_C"/>
</dbReference>
<comment type="similarity">
    <text evidence="2">Belongs to the GMC oxidoreductase family.</text>
</comment>
<evidence type="ECO:0000259" key="8">
    <source>
        <dbReference type="Pfam" id="PF05199"/>
    </source>
</evidence>
<feature type="domain" description="Glucose-methanol-choline oxidoreductase N-terminal" evidence="7">
    <location>
        <begin position="59"/>
        <end position="389"/>
    </location>
</feature>
<keyword evidence="4 6" id="KW-0274">FAD</keyword>
<gene>
    <name evidence="9" type="ORF">DFQ27_007793</name>
</gene>